<dbReference type="GO" id="GO:0006508">
    <property type="term" value="P:proteolysis"/>
    <property type="evidence" value="ECO:0007669"/>
    <property type="project" value="InterPro"/>
</dbReference>
<dbReference type="RefSeq" id="WP_099791858.1">
    <property type="nucleotide sequence ID" value="NZ_JBHLYV010000097.1"/>
</dbReference>
<dbReference type="InterPro" id="IPR001431">
    <property type="entry name" value="Pept_M16_Zn_BS"/>
</dbReference>
<dbReference type="InterPro" id="IPR007863">
    <property type="entry name" value="Peptidase_M16_C"/>
</dbReference>
<proteinExistence type="inferred from homology"/>
<dbReference type="SUPFAM" id="SSF63411">
    <property type="entry name" value="LuxS/MPP-like metallohydrolase"/>
    <property type="match status" value="4"/>
</dbReference>
<evidence type="ECO:0000256" key="3">
    <source>
        <dbReference type="RuleBase" id="RU004447"/>
    </source>
</evidence>
<evidence type="ECO:0000256" key="1">
    <source>
        <dbReference type="ARBA" id="ARBA00001947"/>
    </source>
</evidence>
<evidence type="ECO:0000313" key="7">
    <source>
        <dbReference type="EMBL" id="PIL43052.1"/>
    </source>
</evidence>
<evidence type="ECO:0000256" key="2">
    <source>
        <dbReference type="ARBA" id="ARBA00007261"/>
    </source>
</evidence>
<dbReference type="PANTHER" id="PTHR11851">
    <property type="entry name" value="METALLOPROTEASE"/>
    <property type="match status" value="1"/>
</dbReference>
<dbReference type="PROSITE" id="PS00143">
    <property type="entry name" value="INSULINASE"/>
    <property type="match status" value="1"/>
</dbReference>
<dbReference type="InterPro" id="IPR011249">
    <property type="entry name" value="Metalloenz_LuxS/M16"/>
</dbReference>
<dbReference type="EMBL" id="PDOC01000017">
    <property type="protein sequence ID" value="PIL43052.1"/>
    <property type="molecule type" value="Genomic_DNA"/>
</dbReference>
<evidence type="ECO:0000259" key="5">
    <source>
        <dbReference type="Pfam" id="PF00675"/>
    </source>
</evidence>
<organism evidence="7 8">
    <name type="scientific">Massilia eurypsychrophila</name>
    <dbReference type="NCBI Taxonomy" id="1485217"/>
    <lineage>
        <taxon>Bacteria</taxon>
        <taxon>Pseudomonadati</taxon>
        <taxon>Pseudomonadota</taxon>
        <taxon>Betaproteobacteria</taxon>
        <taxon>Burkholderiales</taxon>
        <taxon>Oxalobacteraceae</taxon>
        <taxon>Telluria group</taxon>
        <taxon>Massilia</taxon>
    </lineage>
</organism>
<dbReference type="OrthoDB" id="9811314at2"/>
<dbReference type="Pfam" id="PF05193">
    <property type="entry name" value="Peptidase_M16_C"/>
    <property type="match status" value="2"/>
</dbReference>
<dbReference type="GO" id="GO:0046872">
    <property type="term" value="F:metal ion binding"/>
    <property type="evidence" value="ECO:0007669"/>
    <property type="project" value="InterPro"/>
</dbReference>
<comment type="caution">
    <text evidence="7">The sequence shown here is derived from an EMBL/GenBank/DDBJ whole genome shotgun (WGS) entry which is preliminary data.</text>
</comment>
<dbReference type="GO" id="GO:0004222">
    <property type="term" value="F:metalloendopeptidase activity"/>
    <property type="evidence" value="ECO:0007669"/>
    <property type="project" value="InterPro"/>
</dbReference>
<feature type="chain" id="PRO_5013950207" evidence="4">
    <location>
        <begin position="23"/>
        <end position="936"/>
    </location>
</feature>
<dbReference type="Proteomes" id="UP000230390">
    <property type="component" value="Unassembled WGS sequence"/>
</dbReference>
<dbReference type="AlphaFoldDB" id="A0A2G8TAJ8"/>
<gene>
    <name evidence="7" type="ORF">CR105_21055</name>
</gene>
<comment type="similarity">
    <text evidence="2 3">Belongs to the peptidase M16 family.</text>
</comment>
<sequence length="936" mass="101824">MNLKPIALAVALSLIAVAPAMAADAAPAKAPAAAAPAVKATRLATVEGITEYTLPNGMRVLLAPDMSKPTTTVNVTYLVGSRHESYGETGMAHLLEHMVFKGTPTQGNIMNELGRRGMRFNGTTFMDRTNYYETFPASDDSLDWVLAMEADRMVNSSIAKSELDKEFSVVRNEMEIGENNPNRVLWKQLTAVTYDWHNYSHNTIGARSDVENVKIENLQAFYRKYYQPDNAVLVVTGKFDPARTLAMVERHFGAIAKPSRVIDPTYTMDEPRDGAREITVNRVADTHLIAALYPTAPGASADSAAIAALGEILGSTPNGRLHKSMVETKQAVGTEAWALDLAEPGYIIFWANLSKTQSMDGARKLLLDQVEGLKARPITQAELARAKSSLLNDIDKTINDSQSLGVQLSEAISKGDWRLFFITRDRIEALSLADVQRVAENYFKPTNRTFGQFVPTKAIDRTAMPAKVDVAKLVAGYAGKAAVAEGEEFDVTPANIEKRTQRVTLANGMKLAMTPKKTRANAVSGQIVLEFGDEKSLFGHKADADLAADMLMRGAGKLSRADITTRLDTLKTKLSISGSGQAVYVRFDTLRKNLPDVLALVRDILRAPTFPVAEFEQLRSENLTQIEARRNEPNAVAPTELARAMNRYPKGDVRYASSIDESIAAYKGAKLADVKRFYETMYGAGNANMALVGDFDAAEMQAQVKAAFGDWTSKAKYARLANPAVEPKPDARQLETVDKANAFYLAQLPIKLQDTSPDFVALGVMNHVLGGNVQSRLIARLRQKDGMSYGAGSQMSASSFEPSGAVMVYAMYAPQNLERVKLGVKEELERFVRDGITEQELVDAKKGIMQQRQTTRSQDANLAAAHVVHLNTGRTMAFSADSDAQLQALTLAQVNSAIKKHVDPSKFLHVYAGDFAGAAKKAAAGGAFQPPAAAAK</sequence>
<dbReference type="InterPro" id="IPR050361">
    <property type="entry name" value="MPP/UQCRC_Complex"/>
</dbReference>
<feature type="domain" description="Peptidase M16 C-terminal" evidence="6">
    <location>
        <begin position="213"/>
        <end position="390"/>
    </location>
</feature>
<evidence type="ECO:0000256" key="4">
    <source>
        <dbReference type="SAM" id="SignalP"/>
    </source>
</evidence>
<keyword evidence="4" id="KW-0732">Signal</keyword>
<feature type="domain" description="Peptidase M16 N-terminal" evidence="5">
    <location>
        <begin position="59"/>
        <end position="205"/>
    </location>
</feature>
<evidence type="ECO:0000259" key="6">
    <source>
        <dbReference type="Pfam" id="PF05193"/>
    </source>
</evidence>
<dbReference type="PANTHER" id="PTHR11851:SF49">
    <property type="entry name" value="MITOCHONDRIAL-PROCESSING PEPTIDASE SUBUNIT ALPHA"/>
    <property type="match status" value="1"/>
</dbReference>
<evidence type="ECO:0000313" key="8">
    <source>
        <dbReference type="Proteomes" id="UP000230390"/>
    </source>
</evidence>
<dbReference type="InterPro" id="IPR011765">
    <property type="entry name" value="Pept_M16_N"/>
</dbReference>
<protein>
    <submittedName>
        <fullName evidence="7">Peptidase M16</fullName>
    </submittedName>
</protein>
<feature type="signal peptide" evidence="4">
    <location>
        <begin position="1"/>
        <end position="22"/>
    </location>
</feature>
<name>A0A2G8TAJ8_9BURK</name>
<feature type="domain" description="Peptidase M16 C-terminal" evidence="6">
    <location>
        <begin position="671"/>
        <end position="846"/>
    </location>
</feature>
<reference evidence="7 8" key="1">
    <citation type="submission" date="2017-10" db="EMBL/GenBank/DDBJ databases">
        <title>Massilia psychrophilum sp. nov., a novel purple-pigmented bacterium isolated from Tianshan glacier, Xinjiang Municipality, China.</title>
        <authorList>
            <person name="Wang H."/>
        </authorList>
    </citation>
    <scope>NUCLEOTIDE SEQUENCE [LARGE SCALE GENOMIC DNA]</scope>
    <source>
        <strain evidence="7 8">JCM 30074</strain>
    </source>
</reference>
<accession>A0A2G8TAJ8</accession>
<dbReference type="Pfam" id="PF00675">
    <property type="entry name" value="Peptidase_M16"/>
    <property type="match status" value="1"/>
</dbReference>
<keyword evidence="8" id="KW-1185">Reference proteome</keyword>
<dbReference type="Gene3D" id="3.30.830.10">
    <property type="entry name" value="Metalloenzyme, LuxS/M16 peptidase-like"/>
    <property type="match status" value="4"/>
</dbReference>
<comment type="cofactor">
    <cofactor evidence="1">
        <name>Zn(2+)</name>
        <dbReference type="ChEBI" id="CHEBI:29105"/>
    </cofactor>
</comment>